<keyword evidence="1" id="KW-0732">Signal</keyword>
<protein>
    <submittedName>
        <fullName evidence="2">Uncharacterized protein</fullName>
    </submittedName>
</protein>
<evidence type="ECO:0000256" key="1">
    <source>
        <dbReference type="SAM" id="SignalP"/>
    </source>
</evidence>
<reference evidence="2 3" key="1">
    <citation type="submission" date="2021-06" db="EMBL/GenBank/DDBJ databases">
        <authorList>
            <person name="Jeong J.W."/>
        </authorList>
    </citation>
    <scope>NUCLEOTIDE SEQUENCE [LARGE SCALE GENOMIC DNA]</scope>
    <source>
        <strain evidence="2 3">MMS21-TAE1-1</strain>
    </source>
</reference>
<feature type="chain" id="PRO_5045639533" evidence="1">
    <location>
        <begin position="30"/>
        <end position="144"/>
    </location>
</feature>
<comment type="caution">
    <text evidence="2">The sequence shown here is derived from an EMBL/GenBank/DDBJ whole genome shotgun (WGS) entry which is preliminary data.</text>
</comment>
<accession>A0ABS6HZQ6</accession>
<evidence type="ECO:0000313" key="2">
    <source>
        <dbReference type="EMBL" id="MBU8864980.1"/>
    </source>
</evidence>
<dbReference type="Proteomes" id="UP000824166">
    <property type="component" value="Unassembled WGS sequence"/>
</dbReference>
<organism evidence="2 3">
    <name type="scientific">Paenarthrobacter aromaticivorans</name>
    <dbReference type="NCBI Taxonomy" id="2849150"/>
    <lineage>
        <taxon>Bacteria</taxon>
        <taxon>Bacillati</taxon>
        <taxon>Actinomycetota</taxon>
        <taxon>Actinomycetes</taxon>
        <taxon>Micrococcales</taxon>
        <taxon>Micrococcaceae</taxon>
        <taxon>Paenarthrobacter</taxon>
    </lineage>
</organism>
<gene>
    <name evidence="2" type="ORF">KSW38_01550</name>
</gene>
<feature type="signal peptide" evidence="1">
    <location>
        <begin position="1"/>
        <end position="29"/>
    </location>
</feature>
<name>A0ABS6HZQ6_9MICC</name>
<evidence type="ECO:0000313" key="3">
    <source>
        <dbReference type="Proteomes" id="UP000824166"/>
    </source>
</evidence>
<keyword evidence="3" id="KW-1185">Reference proteome</keyword>
<proteinExistence type="predicted"/>
<sequence>MSKNHTWRALAGVTAVAVSMMAAPAAALAAFSATENANPQFSAMRLVSPASVDVVMTCSSNGAKVAVDVNSFAEVPGANYHEIKLYSPSGTLEFTGDLSKNAGKSYRSGIQPVGTWTYEIRGYYKVPGTTNMWKGSALTGTLTC</sequence>
<dbReference type="RefSeq" id="WP_216921996.1">
    <property type="nucleotide sequence ID" value="NZ_JAHOPC010000001.1"/>
</dbReference>
<dbReference type="EMBL" id="JAHOPC010000001">
    <property type="protein sequence ID" value="MBU8864980.1"/>
    <property type="molecule type" value="Genomic_DNA"/>
</dbReference>